<protein>
    <submittedName>
        <fullName evidence="2">Uncharacterized protein</fullName>
    </submittedName>
</protein>
<reference evidence="2" key="1">
    <citation type="submission" date="2021-02" db="EMBL/GenBank/DDBJ databases">
        <authorList>
            <person name="Dougan E. K."/>
            <person name="Rhodes N."/>
            <person name="Thang M."/>
            <person name="Chan C."/>
        </authorList>
    </citation>
    <scope>NUCLEOTIDE SEQUENCE</scope>
</reference>
<dbReference type="AlphaFoldDB" id="A0A812R5L9"/>
<feature type="compositionally biased region" description="Basic residues" evidence="1">
    <location>
        <begin position="222"/>
        <end position="241"/>
    </location>
</feature>
<accession>A0A812R5L9</accession>
<sequence>MAAAGAAGAGAMVPAGVAPNVVGQFVLLARGAEYDEILICASVPQHAEHVGLTTTADGSSWAWVVVRLAAGNHVIPVASPAHVRVPPAGVPDHMVNWMCVPPAAHVKWTCGLAEFPGLMEEARQIAARVVQDGLAPGHIAAGQPAAALPTLMYPVTSMGAGAGLLPVGGNAGVVAGGVANPGAAGALGFNAQEPQTTPDELARLMEGIKLEIGRAKGETDKKAKKKKKKDKSKKSKKKKRGSSSSSSGRSRSGSSSSSASEDFLRWRQEGKTKRVKPEELRRLEAQRFKARGELLTFAAKHPGALSAYFLSMVHQKLLHGSVTKTSQLRKVNVSQWAAGSTGLTETRDLREVATLSYIMDMINVGDLETAMDVIAQRIMAIQKAKSAGSNWKKAEALELVVGNSFGLPGGMLRLTQ</sequence>
<dbReference type="OrthoDB" id="433922at2759"/>
<dbReference type="EMBL" id="CAJNDS010002304">
    <property type="protein sequence ID" value="CAE7422781.1"/>
    <property type="molecule type" value="Genomic_DNA"/>
</dbReference>
<keyword evidence="3" id="KW-1185">Reference proteome</keyword>
<evidence type="ECO:0000313" key="2">
    <source>
        <dbReference type="EMBL" id="CAE7422781.1"/>
    </source>
</evidence>
<comment type="caution">
    <text evidence="2">The sequence shown here is derived from an EMBL/GenBank/DDBJ whole genome shotgun (WGS) entry which is preliminary data.</text>
</comment>
<gene>
    <name evidence="2" type="ORF">SNAT2548_LOCUS22993</name>
</gene>
<dbReference type="Proteomes" id="UP000604046">
    <property type="component" value="Unassembled WGS sequence"/>
</dbReference>
<organism evidence="2 3">
    <name type="scientific">Symbiodinium natans</name>
    <dbReference type="NCBI Taxonomy" id="878477"/>
    <lineage>
        <taxon>Eukaryota</taxon>
        <taxon>Sar</taxon>
        <taxon>Alveolata</taxon>
        <taxon>Dinophyceae</taxon>
        <taxon>Suessiales</taxon>
        <taxon>Symbiodiniaceae</taxon>
        <taxon>Symbiodinium</taxon>
    </lineage>
</organism>
<evidence type="ECO:0000313" key="3">
    <source>
        <dbReference type="Proteomes" id="UP000604046"/>
    </source>
</evidence>
<evidence type="ECO:0000256" key="1">
    <source>
        <dbReference type="SAM" id="MobiDB-lite"/>
    </source>
</evidence>
<proteinExistence type="predicted"/>
<feature type="region of interest" description="Disordered" evidence="1">
    <location>
        <begin position="215"/>
        <end position="278"/>
    </location>
</feature>
<feature type="compositionally biased region" description="Basic and acidic residues" evidence="1">
    <location>
        <begin position="262"/>
        <end position="278"/>
    </location>
</feature>
<feature type="compositionally biased region" description="Low complexity" evidence="1">
    <location>
        <begin position="242"/>
        <end position="260"/>
    </location>
</feature>
<name>A0A812R5L9_9DINO</name>